<keyword evidence="3" id="KW-1185">Reference proteome</keyword>
<comment type="similarity">
    <text evidence="1">Belongs to the UPF0246 family.</text>
</comment>
<proteinExistence type="inferred from homology"/>
<reference evidence="2 3" key="1">
    <citation type="submission" date="2024-03" db="EMBL/GenBank/DDBJ databases">
        <title>Mouse gut bacterial collection (mGBC) of GemPharmatech.</title>
        <authorList>
            <person name="He Y."/>
            <person name="Dong L."/>
            <person name="Wu D."/>
            <person name="Gao X."/>
            <person name="Lin Z."/>
        </authorList>
    </citation>
    <scope>NUCLEOTIDE SEQUENCE [LARGE SCALE GENOMIC DNA]</scope>
    <source>
        <strain evidence="2 3">15-30</strain>
    </source>
</reference>
<dbReference type="Proteomes" id="UP001565236">
    <property type="component" value="Unassembled WGS sequence"/>
</dbReference>
<evidence type="ECO:0000313" key="2">
    <source>
        <dbReference type="EMBL" id="MEY8662589.1"/>
    </source>
</evidence>
<organism evidence="2 3">
    <name type="scientific">Ligilactobacillus faecis</name>
    <dbReference type="NCBI Taxonomy" id="762833"/>
    <lineage>
        <taxon>Bacteria</taxon>
        <taxon>Bacillati</taxon>
        <taxon>Bacillota</taxon>
        <taxon>Bacilli</taxon>
        <taxon>Lactobacillales</taxon>
        <taxon>Lactobacillaceae</taxon>
        <taxon>Ligilactobacillus</taxon>
    </lineage>
</organism>
<dbReference type="Pfam" id="PF03883">
    <property type="entry name" value="H2O2_YaaD"/>
    <property type="match status" value="1"/>
</dbReference>
<comment type="caution">
    <text evidence="2">The sequence shown here is derived from an EMBL/GenBank/DDBJ whole genome shotgun (WGS) entry which is preliminary data.</text>
</comment>
<protein>
    <recommendedName>
        <fullName evidence="1">UPF0246 protein AALT52_06790</fullName>
    </recommendedName>
</protein>
<dbReference type="NCBIfam" id="NF002543">
    <property type="entry name" value="PRK02101.1-4"/>
    <property type="match status" value="1"/>
</dbReference>
<dbReference type="PANTHER" id="PTHR30283">
    <property type="entry name" value="PEROXIDE STRESS RESPONSE PROTEIN YAAA"/>
    <property type="match status" value="1"/>
</dbReference>
<evidence type="ECO:0000256" key="1">
    <source>
        <dbReference type="HAMAP-Rule" id="MF_00652"/>
    </source>
</evidence>
<accession>A0ABV4DQ38</accession>
<name>A0ABV4DQ38_9LACO</name>
<dbReference type="EMBL" id="JBCLUF010000022">
    <property type="protein sequence ID" value="MEY8662589.1"/>
    <property type="molecule type" value="Genomic_DNA"/>
</dbReference>
<dbReference type="InterPro" id="IPR005583">
    <property type="entry name" value="YaaA"/>
</dbReference>
<dbReference type="PANTHER" id="PTHR30283:SF4">
    <property type="entry name" value="PEROXIDE STRESS RESISTANCE PROTEIN YAAA"/>
    <property type="match status" value="1"/>
</dbReference>
<dbReference type="RefSeq" id="WP_369942245.1">
    <property type="nucleotide sequence ID" value="NZ_JBCLUF010000022.1"/>
</dbReference>
<evidence type="ECO:0000313" key="3">
    <source>
        <dbReference type="Proteomes" id="UP001565236"/>
    </source>
</evidence>
<dbReference type="HAMAP" id="MF_00652">
    <property type="entry name" value="UPF0246"/>
    <property type="match status" value="1"/>
</dbReference>
<sequence>MQIIISPAKKMLTQNDDFLSRTSPCFEAEADQITKILQSYSKEELKKLWGCSDQLVFKNYTLLHGPKLSKQPALFAYVGLQYQALAPDLLEDAALAYLSEHLKILSGLYGILRPFDGIRPYRLEMQAKLKIGQAKDLYAFWGAKLYQKLYEKDQVVINLASKEYAKSITKYLRPHDRFITCIFGEEQAGQIVQKATKVKKARGEMVRFLAQNNVTDLEQLKTFDELGYQFDQKRSTATQYIFIQQNKLF</sequence>
<gene>
    <name evidence="2" type="primary">yaaA</name>
    <name evidence="2" type="ORF">AALT52_06790</name>
</gene>